<dbReference type="AlphaFoldDB" id="A0AAW9A5V6"/>
<feature type="transmembrane region" description="Helical" evidence="1">
    <location>
        <begin position="729"/>
        <end position="747"/>
    </location>
</feature>
<feature type="transmembrane region" description="Helical" evidence="1">
    <location>
        <begin position="410"/>
        <end position="429"/>
    </location>
</feature>
<organism evidence="2 3">
    <name type="scientific">Sporosarcina thermotolerans</name>
    <dbReference type="NCBI Taxonomy" id="633404"/>
    <lineage>
        <taxon>Bacteria</taxon>
        <taxon>Bacillati</taxon>
        <taxon>Bacillota</taxon>
        <taxon>Bacilli</taxon>
        <taxon>Bacillales</taxon>
        <taxon>Caryophanaceae</taxon>
        <taxon>Sporosarcina</taxon>
    </lineage>
</organism>
<feature type="transmembrane region" description="Helical" evidence="1">
    <location>
        <begin position="345"/>
        <end position="366"/>
    </location>
</feature>
<feature type="transmembrane region" description="Helical" evidence="1">
    <location>
        <begin position="211"/>
        <end position="241"/>
    </location>
</feature>
<evidence type="ECO:0000313" key="3">
    <source>
        <dbReference type="Proteomes" id="UP001271648"/>
    </source>
</evidence>
<protein>
    <submittedName>
        <fullName evidence="2">ABC transporter permease subunit</fullName>
    </submittedName>
</protein>
<keyword evidence="3" id="KW-1185">Reference proteome</keyword>
<feature type="transmembrane region" description="Helical" evidence="1">
    <location>
        <begin position="617"/>
        <end position="636"/>
    </location>
</feature>
<name>A0AAW9A5V6_9BACL</name>
<keyword evidence="1" id="KW-1133">Transmembrane helix</keyword>
<dbReference type="Pfam" id="PF12679">
    <property type="entry name" value="ABC2_membrane_2"/>
    <property type="match status" value="1"/>
</dbReference>
<feature type="transmembrane region" description="Helical" evidence="1">
    <location>
        <begin position="812"/>
        <end position="834"/>
    </location>
</feature>
<dbReference type="PANTHER" id="PTHR43471">
    <property type="entry name" value="ABC TRANSPORTER PERMEASE"/>
    <property type="match status" value="1"/>
</dbReference>
<feature type="transmembrane region" description="Helical" evidence="1">
    <location>
        <begin position="261"/>
        <end position="289"/>
    </location>
</feature>
<feature type="transmembrane region" description="Helical" evidence="1">
    <location>
        <begin position="657"/>
        <end position="687"/>
    </location>
</feature>
<accession>A0AAW9A5V6</accession>
<gene>
    <name evidence="2" type="ORF">QTL97_06595</name>
</gene>
<comment type="caution">
    <text evidence="2">The sequence shown here is derived from an EMBL/GenBank/DDBJ whole genome shotgun (WGS) entry which is preliminary data.</text>
</comment>
<reference evidence="2 3" key="1">
    <citation type="submission" date="2023-06" db="EMBL/GenBank/DDBJ databases">
        <title>Sporosarcina sp. nov., isolated from Korean traditional fermented seafood 'Jeotgal'.</title>
        <authorList>
            <person name="Yang A.I."/>
            <person name="Shin N.-R."/>
        </authorList>
    </citation>
    <scope>NUCLEOTIDE SEQUENCE [LARGE SCALE GENOMIC DNA]</scope>
    <source>
        <strain evidence="2 3">KCTC43456</strain>
    </source>
</reference>
<proteinExistence type="predicted"/>
<feature type="transmembrane region" description="Helical" evidence="1">
    <location>
        <begin position="301"/>
        <end position="325"/>
    </location>
</feature>
<feature type="transmembrane region" description="Helical" evidence="1">
    <location>
        <begin position="17"/>
        <end position="33"/>
    </location>
</feature>
<dbReference type="GO" id="GO:0140359">
    <property type="term" value="F:ABC-type transporter activity"/>
    <property type="evidence" value="ECO:0007669"/>
    <property type="project" value="InterPro"/>
</dbReference>
<evidence type="ECO:0000256" key="1">
    <source>
        <dbReference type="SAM" id="Phobius"/>
    </source>
</evidence>
<feature type="transmembrane region" description="Helical" evidence="1">
    <location>
        <begin position="759"/>
        <end position="777"/>
    </location>
</feature>
<dbReference type="RefSeq" id="WP_317940478.1">
    <property type="nucleotide sequence ID" value="NZ_JAUBDJ010000003.1"/>
</dbReference>
<evidence type="ECO:0000313" key="2">
    <source>
        <dbReference type="EMBL" id="MDW0116597.1"/>
    </source>
</evidence>
<dbReference type="EMBL" id="JAUBDJ010000003">
    <property type="protein sequence ID" value="MDW0116597.1"/>
    <property type="molecule type" value="Genomic_DNA"/>
</dbReference>
<keyword evidence="1" id="KW-0472">Membrane</keyword>
<keyword evidence="1" id="KW-0812">Transmembrane</keyword>
<dbReference type="PANTHER" id="PTHR43471:SF12">
    <property type="entry name" value="HYPOTHETICAL MEMBRANE PROTEIN, CONSERVED"/>
    <property type="match status" value="1"/>
</dbReference>
<dbReference type="GO" id="GO:0005886">
    <property type="term" value="C:plasma membrane"/>
    <property type="evidence" value="ECO:0007669"/>
    <property type="project" value="UniProtKB-SubCell"/>
</dbReference>
<sequence>MSLFKFELKKILRQKKFVWLLVMVLLTVGWFFYQNKIEQDLMSKEAEEKIRPIALKVDQLYTQLYPLKREDRLTEEQAKQFDILNNTATVMFQWKSAIYGERWDEVPLVENQFFSLLANYEEVGGVFTTLEGVEREKAIEKNAYLVEHQLPYANETHPMSPALQMSEIAPTLLGPAGLLLLLLLFGNAYTSEKEQQTLLTLRTQPLRRWKLLLAKYAGLLTVTFFYLVFVAIGGWVIPVVFGDTFNDLLYPKFLEIGDSFAIIPIWQHLLNVTILFVGAGAFLFALLLLIGTQLRSSFSTIMLTGFLTMIGVVLTEALPIMQTSWNPFQFFRADRFLTEMPTDSIWLYAVSAFLWSVLLLTTTIFLREGERGLFKSAEELKPYHKGKMTHLRSVWNNSLFEWRKSKRRGLVGQSLIVLFIVAIVGYFYFAEQAKEKETEALERLASIVEDAENETGLIGYFMEAIEEMEKQVAEANARGEDGDFIYGHNIEHFNEYINVAREEAALAELALKAYGNHDWTPLYDYQLFNDRRYLESLKEVKKHNYDPLTIFGYETAIAQKEWMKEHNIRPVFAGTYIPSIHDQWKEEHRKEKKANEMHNRKVDHSGLFSLFMYFRDYLYFIPLILFLILVGAGFSGERGKRPTLQLLETLPIMKRSLFLGKVLFSSAIAIGSAIIVFLFAVLLGTVFNRFGDWMYPVLHYHSRKEFQSFDFTGQRAFEGGYHFMPLGEYLLKALLLYVCVALFLLVLTNVLGIFIRQPLFVYALAGLISVAGYLLSWKLDDFAQYSPFLYLNIPKIVNGEILTLMNDPSINLYMGCGMLLGATVFLLVVAYVGLSFRKGFVKGRNRVRVMV</sequence>
<dbReference type="Proteomes" id="UP001271648">
    <property type="component" value="Unassembled WGS sequence"/>
</dbReference>
<feature type="transmembrane region" description="Helical" evidence="1">
    <location>
        <begin position="168"/>
        <end position="190"/>
    </location>
</feature>